<evidence type="ECO:0008006" key="4">
    <source>
        <dbReference type="Google" id="ProtNLM"/>
    </source>
</evidence>
<dbReference type="Proteomes" id="UP001221150">
    <property type="component" value="Unassembled WGS sequence"/>
</dbReference>
<organism evidence="2 3">
    <name type="scientific">Streptomyces tropicalis</name>
    <dbReference type="NCBI Taxonomy" id="3034234"/>
    <lineage>
        <taxon>Bacteria</taxon>
        <taxon>Bacillati</taxon>
        <taxon>Actinomycetota</taxon>
        <taxon>Actinomycetes</taxon>
        <taxon>Kitasatosporales</taxon>
        <taxon>Streptomycetaceae</taxon>
        <taxon>Streptomyces</taxon>
    </lineage>
</organism>
<keyword evidence="1" id="KW-1133">Transmembrane helix</keyword>
<accession>A0ABT6A2Z3</accession>
<keyword evidence="1" id="KW-0812">Transmembrane</keyword>
<comment type="caution">
    <text evidence="2">The sequence shown here is derived from an EMBL/GenBank/DDBJ whole genome shotgun (WGS) entry which is preliminary data.</text>
</comment>
<feature type="transmembrane region" description="Helical" evidence="1">
    <location>
        <begin position="33"/>
        <end position="50"/>
    </location>
</feature>
<keyword evidence="3" id="KW-1185">Reference proteome</keyword>
<evidence type="ECO:0000313" key="3">
    <source>
        <dbReference type="Proteomes" id="UP001221150"/>
    </source>
</evidence>
<dbReference type="EMBL" id="JARJBB010000004">
    <property type="protein sequence ID" value="MDF3299021.1"/>
    <property type="molecule type" value="Genomic_DNA"/>
</dbReference>
<protein>
    <recommendedName>
        <fullName evidence="4">ABC transporter permease</fullName>
    </recommendedName>
</protein>
<sequence length="111" mass="11338">MTAAPSGPSVDGSVYTDVGGPARRAPAWFGDAVTARSAVGLGLFAVLMPVGRWRARRVSPEAAVTAPAVPVVVVAAYGGLTAIAAMRLPVIRPEALARWLAATPLRPLLAP</sequence>
<gene>
    <name evidence="2" type="ORF">P3H78_10320</name>
</gene>
<evidence type="ECO:0000256" key="1">
    <source>
        <dbReference type="SAM" id="Phobius"/>
    </source>
</evidence>
<proteinExistence type="predicted"/>
<feature type="transmembrane region" description="Helical" evidence="1">
    <location>
        <begin position="62"/>
        <end position="86"/>
    </location>
</feature>
<reference evidence="2 3" key="1">
    <citation type="submission" date="2023-03" db="EMBL/GenBank/DDBJ databases">
        <title>Draft genome sequence of Streptomyces sp. K1PA1 isolated from peat swamp forest in Thailand.</title>
        <authorList>
            <person name="Klaysubun C."/>
            <person name="Duangmal K."/>
        </authorList>
    </citation>
    <scope>NUCLEOTIDE SEQUENCE [LARGE SCALE GENOMIC DNA]</scope>
    <source>
        <strain evidence="2 3">K1PA1</strain>
    </source>
</reference>
<keyword evidence="1" id="KW-0472">Membrane</keyword>
<dbReference type="RefSeq" id="WP_276108568.1">
    <property type="nucleotide sequence ID" value="NZ_JARJBB010000004.1"/>
</dbReference>
<name>A0ABT6A2Z3_9ACTN</name>
<evidence type="ECO:0000313" key="2">
    <source>
        <dbReference type="EMBL" id="MDF3299021.1"/>
    </source>
</evidence>